<dbReference type="SUPFAM" id="SSF101874">
    <property type="entry name" value="YceI-like"/>
    <property type="match status" value="1"/>
</dbReference>
<dbReference type="KEGG" id="plue:EWM63_23580"/>
<keyword evidence="5" id="KW-1185">Reference proteome</keyword>
<keyword evidence="2" id="KW-0732">Signal</keyword>
<dbReference type="InterPro" id="IPR007372">
    <property type="entry name" value="Lipid/polyisoprenoid-bd_YceI"/>
</dbReference>
<name>A0A4P6L446_9BURK</name>
<dbReference type="InterPro" id="IPR036761">
    <property type="entry name" value="TTHA0802/YceI-like_sf"/>
</dbReference>
<protein>
    <submittedName>
        <fullName evidence="4">YceI family protein</fullName>
    </submittedName>
</protein>
<dbReference type="SMART" id="SM00867">
    <property type="entry name" value="YceI"/>
    <property type="match status" value="1"/>
</dbReference>
<dbReference type="Pfam" id="PF04264">
    <property type="entry name" value="YceI"/>
    <property type="match status" value="1"/>
</dbReference>
<feature type="signal peptide" evidence="2">
    <location>
        <begin position="1"/>
        <end position="28"/>
    </location>
</feature>
<feature type="chain" id="PRO_5020366386" evidence="2">
    <location>
        <begin position="29"/>
        <end position="256"/>
    </location>
</feature>
<accession>A0A4P6L446</accession>
<feature type="region of interest" description="Disordered" evidence="1">
    <location>
        <begin position="30"/>
        <end position="51"/>
    </location>
</feature>
<dbReference type="OrthoDB" id="273832at2"/>
<evidence type="ECO:0000313" key="4">
    <source>
        <dbReference type="EMBL" id="QBE65602.1"/>
    </source>
</evidence>
<feature type="domain" description="Lipid/polyisoprenoid-binding YceI-like" evidence="3">
    <location>
        <begin position="99"/>
        <end position="248"/>
    </location>
</feature>
<gene>
    <name evidence="4" type="ORF">EWM63_23580</name>
</gene>
<dbReference type="EMBL" id="CP035913">
    <property type="protein sequence ID" value="QBE65602.1"/>
    <property type="molecule type" value="Genomic_DNA"/>
</dbReference>
<evidence type="ECO:0000259" key="3">
    <source>
        <dbReference type="SMART" id="SM00867"/>
    </source>
</evidence>
<organism evidence="4 5">
    <name type="scientific">Pseudoduganella lutea</name>
    <dbReference type="NCBI Taxonomy" id="321985"/>
    <lineage>
        <taxon>Bacteria</taxon>
        <taxon>Pseudomonadati</taxon>
        <taxon>Pseudomonadota</taxon>
        <taxon>Betaproteobacteria</taxon>
        <taxon>Burkholderiales</taxon>
        <taxon>Oxalobacteraceae</taxon>
        <taxon>Telluria group</taxon>
        <taxon>Pseudoduganella</taxon>
    </lineage>
</organism>
<evidence type="ECO:0000313" key="5">
    <source>
        <dbReference type="Proteomes" id="UP000290637"/>
    </source>
</evidence>
<dbReference type="Proteomes" id="UP000290637">
    <property type="component" value="Chromosome"/>
</dbReference>
<evidence type="ECO:0000256" key="2">
    <source>
        <dbReference type="SAM" id="SignalP"/>
    </source>
</evidence>
<evidence type="ECO:0000256" key="1">
    <source>
        <dbReference type="SAM" id="MobiDB-lite"/>
    </source>
</evidence>
<proteinExistence type="predicted"/>
<dbReference type="AlphaFoldDB" id="A0A4P6L446"/>
<feature type="compositionally biased region" description="Low complexity" evidence="1">
    <location>
        <begin position="38"/>
        <end position="51"/>
    </location>
</feature>
<dbReference type="Gene3D" id="2.40.128.110">
    <property type="entry name" value="Lipid/polyisoprenoid-binding, YceI-like"/>
    <property type="match status" value="1"/>
</dbReference>
<sequence length="256" mass="26269">MGAGVATAPRWRCLAACLLLAACAPVRGPSAPAPSAPSAPSASSASSFPAPAQPADPFADLLAGRTSGTASNPVLRIADDALIAVTVRRGGALARLGHDHVVAARRIDGRVDPAAGLAVLRFRLDEMTVDEAALRSEAGLTTQPSADAIAGTRVNMLTKVLDAQTFPFVEVRAQRTGVAGAVQADITLHGVTRRYTVPAALDTTPPGLTARGTLVLKQTDFGITPFSVMGGAMAVQDALEIRFVLPARPAVPEAVR</sequence>
<reference evidence="4 5" key="1">
    <citation type="submission" date="2019-02" db="EMBL/GenBank/DDBJ databases">
        <title>Draft Genome Sequences of Six Type Strains of the Genus Massilia.</title>
        <authorList>
            <person name="Miess H."/>
            <person name="Frediansyhah A."/>
            <person name="Gross H."/>
        </authorList>
    </citation>
    <scope>NUCLEOTIDE SEQUENCE [LARGE SCALE GENOMIC DNA]</scope>
    <source>
        <strain evidence="4 5">DSM 17473</strain>
    </source>
</reference>